<evidence type="ECO:0000313" key="2">
    <source>
        <dbReference type="EMBL" id="KAF3540459.1"/>
    </source>
</evidence>
<protein>
    <submittedName>
        <fullName evidence="2">Uncharacterized protein</fullName>
    </submittedName>
</protein>
<keyword evidence="1" id="KW-0472">Membrane</keyword>
<accession>A0A8S9QCW0</accession>
<gene>
    <name evidence="2" type="ORF">F2Q69_00020859</name>
</gene>
<feature type="transmembrane region" description="Helical" evidence="1">
    <location>
        <begin position="95"/>
        <end position="118"/>
    </location>
</feature>
<sequence length="196" mass="21590">MLFSAEELCFFVANLVLRCSDLGFSVVGVAGGRLLPSGSFSIWRGVTGSFSVKKVRISEPGGTCCAVKCLVGLISLPAASGGFRRWWSRRSAFRVSLWLGVDVLWRIWFVIALAIALFRLQALGLALVESPPEDCPFFELSTLYGLRLNGCTRSRWNAMEAALELELGFYALIRSRVPVGSCRSRSIQGLRSLFSR</sequence>
<keyword evidence="1" id="KW-1133">Transmembrane helix</keyword>
<dbReference type="EMBL" id="QGKX02001290">
    <property type="protein sequence ID" value="KAF3540459.1"/>
    <property type="molecule type" value="Genomic_DNA"/>
</dbReference>
<evidence type="ECO:0000313" key="3">
    <source>
        <dbReference type="Proteomes" id="UP000712600"/>
    </source>
</evidence>
<dbReference type="Proteomes" id="UP000712600">
    <property type="component" value="Unassembled WGS sequence"/>
</dbReference>
<keyword evidence="1" id="KW-0812">Transmembrane</keyword>
<proteinExistence type="predicted"/>
<evidence type="ECO:0000256" key="1">
    <source>
        <dbReference type="SAM" id="Phobius"/>
    </source>
</evidence>
<organism evidence="2 3">
    <name type="scientific">Brassica cretica</name>
    <name type="common">Mustard</name>
    <dbReference type="NCBI Taxonomy" id="69181"/>
    <lineage>
        <taxon>Eukaryota</taxon>
        <taxon>Viridiplantae</taxon>
        <taxon>Streptophyta</taxon>
        <taxon>Embryophyta</taxon>
        <taxon>Tracheophyta</taxon>
        <taxon>Spermatophyta</taxon>
        <taxon>Magnoliopsida</taxon>
        <taxon>eudicotyledons</taxon>
        <taxon>Gunneridae</taxon>
        <taxon>Pentapetalae</taxon>
        <taxon>rosids</taxon>
        <taxon>malvids</taxon>
        <taxon>Brassicales</taxon>
        <taxon>Brassicaceae</taxon>
        <taxon>Brassiceae</taxon>
        <taxon>Brassica</taxon>
    </lineage>
</organism>
<dbReference type="AlphaFoldDB" id="A0A8S9QCW0"/>
<comment type="caution">
    <text evidence="2">The sequence shown here is derived from an EMBL/GenBank/DDBJ whole genome shotgun (WGS) entry which is preliminary data.</text>
</comment>
<reference evidence="2" key="1">
    <citation type="submission" date="2019-12" db="EMBL/GenBank/DDBJ databases">
        <title>Genome sequencing and annotation of Brassica cretica.</title>
        <authorList>
            <person name="Studholme D.J."/>
            <person name="Sarris P."/>
        </authorList>
    </citation>
    <scope>NUCLEOTIDE SEQUENCE</scope>
    <source>
        <strain evidence="2">PFS-109/04</strain>
        <tissue evidence="2">Leaf</tissue>
    </source>
</reference>
<name>A0A8S9QCW0_BRACR</name>